<proteinExistence type="inferred from homology"/>
<dbReference type="Gene3D" id="1.10.30.50">
    <property type="match status" value="1"/>
</dbReference>
<dbReference type="STRING" id="1262914.BN533_00202"/>
<dbReference type="InterPro" id="IPR002711">
    <property type="entry name" value="HNH"/>
</dbReference>
<sequence length="122" mass="14415">MPNRIKRECRKLGCLSLTDNANGYCDKHQQEKFMRYDRYRKSAAQRGYNARWQRYRKIFLQRHPICANCRNAPASVVDHIKPHKGDYDLFWDEANHQALCKRCHDIKTATEDGGFGNDILKK</sequence>
<evidence type="ECO:0000256" key="1">
    <source>
        <dbReference type="ARBA" id="ARBA00022722"/>
    </source>
</evidence>
<protein>
    <recommendedName>
        <fullName evidence="4">Putative HNH nuclease YajD</fullName>
    </recommendedName>
</protein>
<dbReference type="GO" id="GO:0016787">
    <property type="term" value="F:hydrolase activity"/>
    <property type="evidence" value="ECO:0007669"/>
    <property type="project" value="UniProtKB-KW"/>
</dbReference>
<dbReference type="GO" id="GO:0003676">
    <property type="term" value="F:nucleic acid binding"/>
    <property type="evidence" value="ECO:0007669"/>
    <property type="project" value="InterPro"/>
</dbReference>
<dbReference type="Pfam" id="PF01844">
    <property type="entry name" value="HNH"/>
    <property type="match status" value="1"/>
</dbReference>
<evidence type="ECO:0000256" key="4">
    <source>
        <dbReference type="ARBA" id="ARBA00040194"/>
    </source>
</evidence>
<feature type="domain" description="HNH nuclease" evidence="5">
    <location>
        <begin position="54"/>
        <end position="105"/>
    </location>
</feature>
<dbReference type="eggNOG" id="COG1403">
    <property type="taxonomic scope" value="Bacteria"/>
</dbReference>
<evidence type="ECO:0000259" key="5">
    <source>
        <dbReference type="SMART" id="SM00507"/>
    </source>
</evidence>
<keyword evidence="1" id="KW-0540">Nuclease</keyword>
<dbReference type="PANTHER" id="PTHR41286:SF1">
    <property type="entry name" value="HNH NUCLEASE YAJD-RELATED"/>
    <property type="match status" value="1"/>
</dbReference>
<name>R6IEU0_9FIRM</name>
<dbReference type="RefSeq" id="WP_021717105.1">
    <property type="nucleotide sequence ID" value="NZ_CAUHSS010000015.1"/>
</dbReference>
<dbReference type="CDD" id="cd00085">
    <property type="entry name" value="HNHc"/>
    <property type="match status" value="1"/>
</dbReference>
<dbReference type="PANTHER" id="PTHR41286">
    <property type="entry name" value="HNH NUCLEASE YAJD-RELATED"/>
    <property type="match status" value="1"/>
</dbReference>
<comment type="caution">
    <text evidence="6">The sequence shown here is derived from an EMBL/GenBank/DDBJ whole genome shotgun (WGS) entry which is preliminary data.</text>
</comment>
<dbReference type="EMBL" id="CBDS010000011">
    <property type="protein sequence ID" value="CDB45064.1"/>
    <property type="molecule type" value="Genomic_DNA"/>
</dbReference>
<evidence type="ECO:0000256" key="2">
    <source>
        <dbReference type="ARBA" id="ARBA00022801"/>
    </source>
</evidence>
<dbReference type="SMART" id="SM00507">
    <property type="entry name" value="HNHc"/>
    <property type="match status" value="1"/>
</dbReference>
<evidence type="ECO:0000313" key="6">
    <source>
        <dbReference type="EMBL" id="CDB45064.1"/>
    </source>
</evidence>
<dbReference type="GO" id="GO:0008270">
    <property type="term" value="F:zinc ion binding"/>
    <property type="evidence" value="ECO:0007669"/>
    <property type="project" value="InterPro"/>
</dbReference>
<dbReference type="GO" id="GO:0004519">
    <property type="term" value="F:endonuclease activity"/>
    <property type="evidence" value="ECO:0007669"/>
    <property type="project" value="InterPro"/>
</dbReference>
<reference evidence="6" key="1">
    <citation type="submission" date="2012-11" db="EMBL/GenBank/DDBJ databases">
        <title>Dependencies among metagenomic species, viruses, plasmids and units of genetic variation.</title>
        <authorList>
            <person name="Nielsen H.B."/>
            <person name="Almeida M."/>
            <person name="Juncker A.S."/>
            <person name="Rasmussen S."/>
            <person name="Li J."/>
            <person name="Sunagawa S."/>
            <person name="Plichta D."/>
            <person name="Gautier L."/>
            <person name="Le Chatelier E."/>
            <person name="Peletier E."/>
            <person name="Bonde I."/>
            <person name="Nielsen T."/>
            <person name="Manichanh C."/>
            <person name="Arumugam M."/>
            <person name="Batto J."/>
            <person name="Santos M.B.Q.D."/>
            <person name="Blom N."/>
            <person name="Borruel N."/>
            <person name="Burgdorf K.S."/>
            <person name="Boumezbeur F."/>
            <person name="Casellas F."/>
            <person name="Dore J."/>
            <person name="Guarner F."/>
            <person name="Hansen T."/>
            <person name="Hildebrand F."/>
            <person name="Kaas R.S."/>
            <person name="Kennedy S."/>
            <person name="Kristiansen K."/>
            <person name="Kultima J.R."/>
            <person name="Leonard P."/>
            <person name="Levenez F."/>
            <person name="Lund O."/>
            <person name="Moumen B."/>
            <person name="Le Paslier D."/>
            <person name="Pons N."/>
            <person name="Pedersen O."/>
            <person name="Prifti E."/>
            <person name="Qin J."/>
            <person name="Raes J."/>
            <person name="Tap J."/>
            <person name="Tims S."/>
            <person name="Ussery D.W."/>
            <person name="Yamada T."/>
            <person name="MetaHit consortium"/>
            <person name="Renault P."/>
            <person name="Sicheritz-Ponten T."/>
            <person name="Bork P."/>
            <person name="Wang J."/>
            <person name="Brunak S."/>
            <person name="Ehrlich S.D."/>
        </authorList>
    </citation>
    <scope>NUCLEOTIDE SEQUENCE [LARGE SCALE GENOMIC DNA]</scope>
</reference>
<organism evidence="6">
    <name type="scientific">Phascolarctobacterium faecium</name>
    <dbReference type="NCBI Taxonomy" id="33025"/>
    <lineage>
        <taxon>Bacteria</taxon>
        <taxon>Bacillati</taxon>
        <taxon>Bacillota</taxon>
        <taxon>Negativicutes</taxon>
        <taxon>Acidaminococcales</taxon>
        <taxon>Acidaminococcaceae</taxon>
        <taxon>Phascolarctobacterium</taxon>
    </lineage>
</organism>
<dbReference type="GO" id="GO:0005829">
    <property type="term" value="C:cytosol"/>
    <property type="evidence" value="ECO:0007669"/>
    <property type="project" value="TreeGrafter"/>
</dbReference>
<accession>R6IEU0</accession>
<dbReference type="AlphaFoldDB" id="R6IEU0"/>
<evidence type="ECO:0000256" key="3">
    <source>
        <dbReference type="ARBA" id="ARBA00038412"/>
    </source>
</evidence>
<keyword evidence="2" id="KW-0378">Hydrolase</keyword>
<comment type="similarity">
    <text evidence="3">Belongs to the HNH nuclease family.</text>
</comment>
<dbReference type="HOGENOM" id="CLU_108879_4_0_9"/>
<gene>
    <name evidence="6" type="ORF">BN533_00202</name>
</gene>
<dbReference type="InterPro" id="IPR003615">
    <property type="entry name" value="HNH_nuc"/>
</dbReference>